<comment type="caution">
    <text evidence="2">The sequence shown here is derived from an EMBL/GenBank/DDBJ whole genome shotgun (WGS) entry which is preliminary data.</text>
</comment>
<reference evidence="2" key="2">
    <citation type="submission" date="2020-11" db="EMBL/GenBank/DDBJ databases">
        <authorList>
            <person name="McCartney M.A."/>
            <person name="Auch B."/>
            <person name="Kono T."/>
            <person name="Mallez S."/>
            <person name="Becker A."/>
            <person name="Gohl D.M."/>
            <person name="Silverstein K.A.T."/>
            <person name="Koren S."/>
            <person name="Bechman K.B."/>
            <person name="Herman A."/>
            <person name="Abrahante J.E."/>
            <person name="Garbe J."/>
        </authorList>
    </citation>
    <scope>NUCLEOTIDE SEQUENCE</scope>
    <source>
        <strain evidence="2">Duluth1</strain>
        <tissue evidence="2">Whole animal</tissue>
    </source>
</reference>
<gene>
    <name evidence="2" type="ORF">DPMN_098442</name>
</gene>
<reference evidence="2" key="1">
    <citation type="journal article" date="2019" name="bioRxiv">
        <title>The Genome of the Zebra Mussel, Dreissena polymorpha: A Resource for Invasive Species Research.</title>
        <authorList>
            <person name="McCartney M.A."/>
            <person name="Auch B."/>
            <person name="Kono T."/>
            <person name="Mallez S."/>
            <person name="Zhang Y."/>
            <person name="Obille A."/>
            <person name="Becker A."/>
            <person name="Abrahante J.E."/>
            <person name="Garbe J."/>
            <person name="Badalamenti J.P."/>
            <person name="Herman A."/>
            <person name="Mangelson H."/>
            <person name="Liachko I."/>
            <person name="Sullivan S."/>
            <person name="Sone E.D."/>
            <person name="Koren S."/>
            <person name="Silverstein K.A.T."/>
            <person name="Beckman K.B."/>
            <person name="Gohl D.M."/>
        </authorList>
    </citation>
    <scope>NUCLEOTIDE SEQUENCE</scope>
    <source>
        <strain evidence="2">Duluth1</strain>
        <tissue evidence="2">Whole animal</tissue>
    </source>
</reference>
<evidence type="ECO:0000313" key="3">
    <source>
        <dbReference type="Proteomes" id="UP000828390"/>
    </source>
</evidence>
<dbReference type="Proteomes" id="UP000828390">
    <property type="component" value="Unassembled WGS sequence"/>
</dbReference>
<dbReference type="AlphaFoldDB" id="A0A9D4R6B7"/>
<sequence length="131" mass="16140">MVKSSMCNKDFQTERTLTNHNCAYCWKCNKLSSTYQKFCQHKCVEQKSTDTRPFEYICAGNMVKSSMCNKDFQTERTLTNHNCAYCWKCNKLSSTYQKFCQHKREREREIERVERERERERYRDRERERER</sequence>
<dbReference type="EMBL" id="JAIWYP010000003">
    <property type="protein sequence ID" value="KAH3855868.1"/>
    <property type="molecule type" value="Genomic_DNA"/>
</dbReference>
<evidence type="ECO:0000256" key="1">
    <source>
        <dbReference type="SAM" id="MobiDB-lite"/>
    </source>
</evidence>
<feature type="region of interest" description="Disordered" evidence="1">
    <location>
        <begin position="106"/>
        <end position="131"/>
    </location>
</feature>
<organism evidence="2 3">
    <name type="scientific">Dreissena polymorpha</name>
    <name type="common">Zebra mussel</name>
    <name type="synonym">Mytilus polymorpha</name>
    <dbReference type="NCBI Taxonomy" id="45954"/>
    <lineage>
        <taxon>Eukaryota</taxon>
        <taxon>Metazoa</taxon>
        <taxon>Spiralia</taxon>
        <taxon>Lophotrochozoa</taxon>
        <taxon>Mollusca</taxon>
        <taxon>Bivalvia</taxon>
        <taxon>Autobranchia</taxon>
        <taxon>Heteroconchia</taxon>
        <taxon>Euheterodonta</taxon>
        <taxon>Imparidentia</taxon>
        <taxon>Neoheterodontei</taxon>
        <taxon>Myida</taxon>
        <taxon>Dreissenoidea</taxon>
        <taxon>Dreissenidae</taxon>
        <taxon>Dreissena</taxon>
    </lineage>
</organism>
<proteinExistence type="predicted"/>
<evidence type="ECO:0000313" key="2">
    <source>
        <dbReference type="EMBL" id="KAH3855868.1"/>
    </source>
</evidence>
<name>A0A9D4R6B7_DREPO</name>
<accession>A0A9D4R6B7</accession>
<protein>
    <submittedName>
        <fullName evidence="2">Uncharacterized protein</fullName>
    </submittedName>
</protein>
<keyword evidence="3" id="KW-1185">Reference proteome</keyword>